<name>A0ABS9BND1_9BACT</name>
<evidence type="ECO:0008006" key="4">
    <source>
        <dbReference type="Google" id="ProtNLM"/>
    </source>
</evidence>
<comment type="caution">
    <text evidence="2">The sequence shown here is derived from an EMBL/GenBank/DDBJ whole genome shotgun (WGS) entry which is preliminary data.</text>
</comment>
<feature type="transmembrane region" description="Helical" evidence="1">
    <location>
        <begin position="112"/>
        <end position="131"/>
    </location>
</feature>
<evidence type="ECO:0000313" key="3">
    <source>
        <dbReference type="Proteomes" id="UP001200145"/>
    </source>
</evidence>
<dbReference type="RefSeq" id="WP_234868368.1">
    <property type="nucleotide sequence ID" value="NZ_JAKEVY010000007.1"/>
</dbReference>
<reference evidence="2 3" key="1">
    <citation type="submission" date="2022-01" db="EMBL/GenBank/DDBJ databases">
        <title>Flavihumibacter sp. nov., isolated from sediment of a river.</title>
        <authorList>
            <person name="Liu H."/>
        </authorList>
    </citation>
    <scope>NUCLEOTIDE SEQUENCE [LARGE SCALE GENOMIC DNA]</scope>
    <source>
        <strain evidence="2 3">RY-1</strain>
    </source>
</reference>
<organism evidence="2 3">
    <name type="scientific">Flavihumibacter fluminis</name>
    <dbReference type="NCBI Taxonomy" id="2909236"/>
    <lineage>
        <taxon>Bacteria</taxon>
        <taxon>Pseudomonadati</taxon>
        <taxon>Bacteroidota</taxon>
        <taxon>Chitinophagia</taxon>
        <taxon>Chitinophagales</taxon>
        <taxon>Chitinophagaceae</taxon>
        <taxon>Flavihumibacter</taxon>
    </lineage>
</organism>
<keyword evidence="1" id="KW-0472">Membrane</keyword>
<proteinExistence type="predicted"/>
<accession>A0ABS9BND1</accession>
<feature type="transmembrane region" description="Helical" evidence="1">
    <location>
        <begin position="57"/>
        <end position="76"/>
    </location>
</feature>
<gene>
    <name evidence="2" type="ORF">L0U88_19540</name>
</gene>
<protein>
    <recommendedName>
        <fullName evidence="4">DUF423 domain-containing protein</fullName>
    </recommendedName>
</protein>
<feature type="transmembrane region" description="Helical" evidence="1">
    <location>
        <begin position="88"/>
        <end position="106"/>
    </location>
</feature>
<dbReference type="Proteomes" id="UP001200145">
    <property type="component" value="Unassembled WGS sequence"/>
</dbReference>
<keyword evidence="1" id="KW-1133">Transmembrane helix</keyword>
<evidence type="ECO:0000313" key="2">
    <source>
        <dbReference type="EMBL" id="MCF1716845.1"/>
    </source>
</evidence>
<keyword evidence="1" id="KW-0812">Transmembrane</keyword>
<feature type="transmembrane region" description="Helical" evidence="1">
    <location>
        <begin position="7"/>
        <end position="37"/>
    </location>
</feature>
<evidence type="ECO:0000256" key="1">
    <source>
        <dbReference type="SAM" id="Phobius"/>
    </source>
</evidence>
<keyword evidence="3" id="KW-1185">Reference proteome</keyword>
<dbReference type="EMBL" id="JAKEVY010000007">
    <property type="protein sequence ID" value="MCF1716845.1"/>
    <property type="molecule type" value="Genomic_DNA"/>
</dbReference>
<sequence>MKIINRLIILTVVFNFLILIGAGHGIGFLGLIEIIGFKEFFQGDTKFSLTDNYNDRLFLSAALALVGQIILIIAYFQKQQIQKFRVIYAGLFILFFSFIILTKNILNSSLDSFSFWSGTPFLLLAISLLVCTRKNHKLTLE</sequence>